<dbReference type="Gene3D" id="1.25.40.390">
    <property type="match status" value="1"/>
</dbReference>
<evidence type="ECO:0000256" key="1">
    <source>
        <dbReference type="ARBA" id="ARBA00004442"/>
    </source>
</evidence>
<protein>
    <submittedName>
        <fullName evidence="8">RagB/SusD family nutrient uptake outer membrane protein</fullName>
    </submittedName>
</protein>
<gene>
    <name evidence="8" type="ORF">Q4Q35_06950</name>
</gene>
<sequence>MKKFIKYTKTLTIVLLGVSCSEYLDVVPDNTVEVEHLFETKQKAISALATCYSFMPFNDHVNNSMQSAGDEFVPRLDPDWVNRNRGINIMRSGFQGANDPILNFWDGRISGTALYDGIRVCNTFLNSISAVPDITETERTDWIAQVKFLKGFYHFYLINKYGPIIIADENLTPTDDPESVKQYRQPVDTCFDYVINLFDEAIADLDESRTQSYLGQIDKTIAMSIKAKALMYAASPLFNGNSEFYGSFRNEEGLPYFNLEEDPEKWKLALDATEEAITQALSVGKSMYVYNQEPYFFDRDDWEISGIMKHAYSLRFSIVEPWNNELIWGLSNINDRNSRFTFQTATNIRAEGSTLTSNAWQWMGASHRMTELFYTKNGVPIDDDKTFNYENRLSIGQIPEDDDYFRGYLQPLERTVNLYLDREPRFYAWMGTDRGVWRAQQVRNNLKMRSGETPGGQIHSTDYFWTGIGLKKFVHPETTSDQGWETTSFYPRAIMRLAELYLMRAEARNEYSGPEQRVYDDLNVIRTRAGIPNIETVYSDPNIVKNVGKHTDKAGLRDIIHTERMIELSFEGHRYDDIRRWKRAAEFFTAPILGWNVDKDLTSEFYELTTKQTRNWVTPRDYLFPIMLNELRLNSNLIQNPGWDR</sequence>
<keyword evidence="4" id="KW-0472">Membrane</keyword>
<keyword evidence="9" id="KW-1185">Reference proteome</keyword>
<accession>A0ABT8W8T3</accession>
<keyword evidence="5" id="KW-0998">Cell outer membrane</keyword>
<comment type="caution">
    <text evidence="8">The sequence shown here is derived from an EMBL/GenBank/DDBJ whole genome shotgun (WGS) entry which is preliminary data.</text>
</comment>
<evidence type="ECO:0000313" key="9">
    <source>
        <dbReference type="Proteomes" id="UP001176883"/>
    </source>
</evidence>
<evidence type="ECO:0000256" key="2">
    <source>
        <dbReference type="ARBA" id="ARBA00006275"/>
    </source>
</evidence>
<proteinExistence type="inferred from homology"/>
<dbReference type="InterPro" id="IPR012944">
    <property type="entry name" value="SusD_RagB_dom"/>
</dbReference>
<dbReference type="InterPro" id="IPR011990">
    <property type="entry name" value="TPR-like_helical_dom_sf"/>
</dbReference>
<name>A0ABT8W8T3_9FLAO</name>
<reference evidence="8" key="1">
    <citation type="submission" date="2023-07" db="EMBL/GenBank/DDBJ databases">
        <title>Two novel species in the genus Flavivirga.</title>
        <authorList>
            <person name="Kwon K."/>
        </authorList>
    </citation>
    <scope>NUCLEOTIDE SEQUENCE</scope>
    <source>
        <strain evidence="8">KCTC 52353</strain>
    </source>
</reference>
<evidence type="ECO:0000256" key="4">
    <source>
        <dbReference type="ARBA" id="ARBA00023136"/>
    </source>
</evidence>
<evidence type="ECO:0000259" key="7">
    <source>
        <dbReference type="Pfam" id="PF14322"/>
    </source>
</evidence>
<dbReference type="Pfam" id="PF14322">
    <property type="entry name" value="SusD-like_3"/>
    <property type="match status" value="1"/>
</dbReference>
<evidence type="ECO:0000313" key="8">
    <source>
        <dbReference type="EMBL" id="MDO5969539.1"/>
    </source>
</evidence>
<evidence type="ECO:0000259" key="6">
    <source>
        <dbReference type="Pfam" id="PF07980"/>
    </source>
</evidence>
<organism evidence="8 9">
    <name type="scientific">Flavivirga aquimarina</name>
    <dbReference type="NCBI Taxonomy" id="2027862"/>
    <lineage>
        <taxon>Bacteria</taxon>
        <taxon>Pseudomonadati</taxon>
        <taxon>Bacteroidota</taxon>
        <taxon>Flavobacteriia</taxon>
        <taxon>Flavobacteriales</taxon>
        <taxon>Flavobacteriaceae</taxon>
        <taxon>Flavivirga</taxon>
    </lineage>
</organism>
<dbReference type="Proteomes" id="UP001176883">
    <property type="component" value="Unassembled WGS sequence"/>
</dbReference>
<feature type="domain" description="SusD-like N-terminal" evidence="7">
    <location>
        <begin position="22"/>
        <end position="222"/>
    </location>
</feature>
<comment type="subcellular location">
    <subcellularLocation>
        <location evidence="1">Cell outer membrane</location>
    </subcellularLocation>
</comment>
<dbReference type="PROSITE" id="PS51257">
    <property type="entry name" value="PROKAR_LIPOPROTEIN"/>
    <property type="match status" value="1"/>
</dbReference>
<feature type="domain" description="RagB/SusD" evidence="6">
    <location>
        <begin position="324"/>
        <end position="643"/>
    </location>
</feature>
<dbReference type="SUPFAM" id="SSF48452">
    <property type="entry name" value="TPR-like"/>
    <property type="match status" value="1"/>
</dbReference>
<dbReference type="EMBL" id="JAUOEK010000075">
    <property type="protein sequence ID" value="MDO5969539.1"/>
    <property type="molecule type" value="Genomic_DNA"/>
</dbReference>
<dbReference type="Pfam" id="PF07980">
    <property type="entry name" value="SusD_RagB"/>
    <property type="match status" value="1"/>
</dbReference>
<evidence type="ECO:0000256" key="3">
    <source>
        <dbReference type="ARBA" id="ARBA00022729"/>
    </source>
</evidence>
<dbReference type="InterPro" id="IPR033985">
    <property type="entry name" value="SusD-like_N"/>
</dbReference>
<comment type="similarity">
    <text evidence="2">Belongs to the SusD family.</text>
</comment>
<evidence type="ECO:0000256" key="5">
    <source>
        <dbReference type="ARBA" id="ARBA00023237"/>
    </source>
</evidence>
<dbReference type="RefSeq" id="WP_303277234.1">
    <property type="nucleotide sequence ID" value="NZ_JAUOEK010000075.1"/>
</dbReference>
<keyword evidence="3" id="KW-0732">Signal</keyword>